<keyword evidence="6" id="KW-1185">Reference proteome</keyword>
<dbReference type="Proteomes" id="UP000550401">
    <property type="component" value="Unassembled WGS sequence"/>
</dbReference>
<dbReference type="RefSeq" id="WP_182530420.1">
    <property type="nucleotide sequence ID" value="NZ_JACGXL010000002.1"/>
</dbReference>
<dbReference type="Gene3D" id="3.40.50.1820">
    <property type="entry name" value="alpha/beta hydrolase"/>
    <property type="match status" value="1"/>
</dbReference>
<feature type="domain" description="Peptidase S9 prolyl oligopeptidase catalytic" evidence="3">
    <location>
        <begin position="542"/>
        <end position="738"/>
    </location>
</feature>
<evidence type="ECO:0000256" key="2">
    <source>
        <dbReference type="SAM" id="SignalP"/>
    </source>
</evidence>
<dbReference type="PANTHER" id="PTHR11731">
    <property type="entry name" value="PROTEASE FAMILY S9B,C DIPEPTIDYL-PEPTIDASE IV-RELATED"/>
    <property type="match status" value="1"/>
</dbReference>
<accession>A0A839F2N3</accession>
<feature type="signal peptide" evidence="2">
    <location>
        <begin position="1"/>
        <end position="18"/>
    </location>
</feature>
<evidence type="ECO:0000313" key="5">
    <source>
        <dbReference type="EMBL" id="MBA8887340.1"/>
    </source>
</evidence>
<dbReference type="InterPro" id="IPR050278">
    <property type="entry name" value="Serine_Prot_S9B/DPPIV"/>
</dbReference>
<keyword evidence="2" id="KW-0732">Signal</keyword>
<dbReference type="Pfam" id="PF00326">
    <property type="entry name" value="Peptidase_S9"/>
    <property type="match status" value="1"/>
</dbReference>
<gene>
    <name evidence="5" type="ORF">FHW12_001554</name>
</gene>
<dbReference type="PANTHER" id="PTHR11731:SF193">
    <property type="entry name" value="DIPEPTIDYL PEPTIDASE 9"/>
    <property type="match status" value="1"/>
</dbReference>
<feature type="chain" id="PRO_5032660466" evidence="2">
    <location>
        <begin position="19"/>
        <end position="757"/>
    </location>
</feature>
<dbReference type="FunFam" id="3.40.50.1820:FF:000003">
    <property type="entry name" value="Dipeptidyl peptidase 4"/>
    <property type="match status" value="1"/>
</dbReference>
<dbReference type="EMBL" id="JACGXL010000002">
    <property type="protein sequence ID" value="MBA8887340.1"/>
    <property type="molecule type" value="Genomic_DNA"/>
</dbReference>
<evidence type="ECO:0000313" key="6">
    <source>
        <dbReference type="Proteomes" id="UP000550401"/>
    </source>
</evidence>
<dbReference type="AlphaFoldDB" id="A0A839F2N3"/>
<protein>
    <submittedName>
        <fullName evidence="5">Dipeptidyl-peptidase-4</fullName>
        <ecNumber evidence="5">3.4.14.5</ecNumber>
    </submittedName>
</protein>
<sequence length="757" mass="85104">MYRLLLPALLALSPLVHAERLSIERIYADPDLNGPSPRALKIAPDGTRVGFLRGREDDQNQLDLWQYDVAAGTMQRLVDSAALGEHRELSDAEKARRERERIAQLKGIVSYRWSPDSRKLLFSVDERLWLYDLDGKPGANLRALTPQGFEVNDAKVSPRGGFVSFVSRQNLYVIDLERNLNYQLTHDGNGTVHNGEAEFVAQEEMDRPTGYWWAPDDSAIAFERYDEAKVDEVERTEVYADHSATVRQRYPAAGRPNVSVRLGVVAPRGGRTHWVDLGHDTDIYLARVDWLPDGKRLSFQRESRNQRVLDLVVADLATQRQTTVLSETSPTWVNLHDDLRWLKNEDAFVWASERDGHKHLYVFGLDGRLRRALTRGTWDVDKLLAIDEKGGAAYFAANRDDPLQAQVYAARLDGSEADRARRISEGDGWHDAVFGDNATAWVDTYSDPRTPPQVSLRKPDGSRIAWIEQNELKAGHPYWPYRDSLVEPAFGHLAGEDGQDLYYRVYKPLGYEEGKRYPVFMTYYGGPGRQYVNRAWGAHFEQYMAQHGYVVFALDNRGTPRRGRRFSDAIFRQLGKAEVADQLAGVAWLKAQPWVDAQRIGIFGWSYGGYQTLMLLAKAPAAFAAGVAVAPVTDWSLYDTHYTERYLDAPQTNAQGYVASDVLHWLDGLPADKLLLVHGMADDNVLFSNSTKLMAALQQRGVPFRLMTYPGAKHGLSTPALKKHVYAMIAAYFDEKLAHAQAMASPPAPTAAAAAAR</sequence>
<proteinExistence type="predicted"/>
<feature type="domain" description="Dipeptidylpeptidase IV N-terminal" evidence="4">
    <location>
        <begin position="115"/>
        <end position="452"/>
    </location>
</feature>
<dbReference type="GO" id="GO:0008239">
    <property type="term" value="F:dipeptidyl-peptidase activity"/>
    <property type="evidence" value="ECO:0007669"/>
    <property type="project" value="UniProtKB-EC"/>
</dbReference>
<comment type="caution">
    <text evidence="5">The sequence shown here is derived from an EMBL/GenBank/DDBJ whole genome shotgun (WGS) entry which is preliminary data.</text>
</comment>
<dbReference type="InterPro" id="IPR001375">
    <property type="entry name" value="Peptidase_S9_cat"/>
</dbReference>
<organism evidence="5 6">
    <name type="scientific">Dokdonella fugitiva</name>
    <dbReference type="NCBI Taxonomy" id="328517"/>
    <lineage>
        <taxon>Bacteria</taxon>
        <taxon>Pseudomonadati</taxon>
        <taxon>Pseudomonadota</taxon>
        <taxon>Gammaproteobacteria</taxon>
        <taxon>Lysobacterales</taxon>
        <taxon>Rhodanobacteraceae</taxon>
        <taxon>Dokdonella</taxon>
    </lineage>
</organism>
<dbReference type="SUPFAM" id="SSF53474">
    <property type="entry name" value="alpha/beta-Hydrolases"/>
    <property type="match status" value="1"/>
</dbReference>
<dbReference type="EC" id="3.4.14.5" evidence="5"/>
<evidence type="ECO:0000259" key="3">
    <source>
        <dbReference type="Pfam" id="PF00326"/>
    </source>
</evidence>
<dbReference type="SUPFAM" id="SSF82171">
    <property type="entry name" value="DPP6 N-terminal domain-like"/>
    <property type="match status" value="1"/>
</dbReference>
<keyword evidence="1" id="KW-0325">Glycoprotein</keyword>
<dbReference type="InterPro" id="IPR029058">
    <property type="entry name" value="AB_hydrolase_fold"/>
</dbReference>
<evidence type="ECO:0000259" key="4">
    <source>
        <dbReference type="Pfam" id="PF00930"/>
    </source>
</evidence>
<name>A0A839F2N3_9GAMM</name>
<dbReference type="GO" id="GO:0008236">
    <property type="term" value="F:serine-type peptidase activity"/>
    <property type="evidence" value="ECO:0007669"/>
    <property type="project" value="InterPro"/>
</dbReference>
<dbReference type="Gene3D" id="2.140.10.30">
    <property type="entry name" value="Dipeptidylpeptidase IV, N-terminal domain"/>
    <property type="match status" value="1"/>
</dbReference>
<dbReference type="GO" id="GO:0006508">
    <property type="term" value="P:proteolysis"/>
    <property type="evidence" value="ECO:0007669"/>
    <property type="project" value="InterPro"/>
</dbReference>
<dbReference type="Pfam" id="PF00930">
    <property type="entry name" value="DPPIV_N"/>
    <property type="match status" value="1"/>
</dbReference>
<reference evidence="5 6" key="1">
    <citation type="submission" date="2020-07" db="EMBL/GenBank/DDBJ databases">
        <title>Genomic Encyclopedia of Type Strains, Phase IV (KMG-V): Genome sequencing to study the core and pangenomes of soil and plant-associated prokaryotes.</title>
        <authorList>
            <person name="Whitman W."/>
        </authorList>
    </citation>
    <scope>NUCLEOTIDE SEQUENCE [LARGE SCALE GENOMIC DNA]</scope>
    <source>
        <strain evidence="5 6">RH2WT43</strain>
    </source>
</reference>
<keyword evidence="5" id="KW-0378">Hydrolase</keyword>
<dbReference type="InterPro" id="IPR002469">
    <property type="entry name" value="Peptidase_S9B_N"/>
</dbReference>
<evidence type="ECO:0000256" key="1">
    <source>
        <dbReference type="ARBA" id="ARBA00023180"/>
    </source>
</evidence>